<evidence type="ECO:0000313" key="2">
    <source>
        <dbReference type="Proteomes" id="UP000249614"/>
    </source>
</evidence>
<organism evidence="1 2">
    <name type="scientific">Stenotrophomonas maltophilia</name>
    <name type="common">Pseudomonas maltophilia</name>
    <name type="synonym">Xanthomonas maltophilia</name>
    <dbReference type="NCBI Taxonomy" id="40324"/>
    <lineage>
        <taxon>Bacteria</taxon>
        <taxon>Pseudomonadati</taxon>
        <taxon>Pseudomonadota</taxon>
        <taxon>Gammaproteobacteria</taxon>
        <taxon>Lysobacterales</taxon>
        <taxon>Lysobacteraceae</taxon>
        <taxon>Stenotrophomonas</taxon>
        <taxon>Stenotrophomonas maltophilia group</taxon>
    </lineage>
</organism>
<dbReference type="AlphaFoldDB" id="A0A2W6JRC3"/>
<comment type="caution">
    <text evidence="1">The sequence shown here is derived from an EMBL/GenBank/DDBJ whole genome shotgun (WGS) entry which is preliminary data.</text>
</comment>
<evidence type="ECO:0000313" key="1">
    <source>
        <dbReference type="EMBL" id="PZS98395.1"/>
    </source>
</evidence>
<proteinExistence type="predicted"/>
<name>A0A2W6JRC3_STEMA</name>
<accession>A0A2W6JRC3</accession>
<gene>
    <name evidence="1" type="ORF">A7X83_20030</name>
</gene>
<sequence length="77" mass="8241">MPGFLAEHALDRLDTRLCQNSSATMVGIGNGKRQAASLQLNVSTASQWLGVILDSIERSHDTTFGMSDSHPAEVDPS</sequence>
<dbReference type="Proteomes" id="UP000249614">
    <property type="component" value="Unassembled WGS sequence"/>
</dbReference>
<reference evidence="1 2" key="1">
    <citation type="submission" date="2016-05" db="EMBL/GenBank/DDBJ databases">
        <authorList>
            <person name="Lavstsen T."/>
            <person name="Jespersen J.S."/>
        </authorList>
    </citation>
    <scope>NUCLEOTIDE SEQUENCE [LARGE SCALE GENOMIC DNA]</scope>
    <source>
        <strain evidence="1 2">SM-5815</strain>
    </source>
</reference>
<dbReference type="EMBL" id="LXXM01000023">
    <property type="protein sequence ID" value="PZS98395.1"/>
    <property type="molecule type" value="Genomic_DNA"/>
</dbReference>
<protein>
    <submittedName>
        <fullName evidence="1">Uncharacterized protein</fullName>
    </submittedName>
</protein>